<proteinExistence type="predicted"/>
<keyword evidence="3" id="KW-1185">Reference proteome</keyword>
<feature type="transmembrane region" description="Helical" evidence="1">
    <location>
        <begin position="88"/>
        <end position="108"/>
    </location>
</feature>
<comment type="caution">
    <text evidence="2">The sequence shown here is derived from an EMBL/GenBank/DDBJ whole genome shotgun (WGS) entry which is preliminary data.</text>
</comment>
<dbReference type="Proteomes" id="UP000252479">
    <property type="component" value="Unassembled WGS sequence"/>
</dbReference>
<evidence type="ECO:0000313" key="3">
    <source>
        <dbReference type="Proteomes" id="UP000252479"/>
    </source>
</evidence>
<keyword evidence="1" id="KW-0472">Membrane</keyword>
<name>A0A368LNR4_9VIBR</name>
<organism evidence="2 3">
    <name type="scientific">Vibrio casei</name>
    <dbReference type="NCBI Taxonomy" id="673372"/>
    <lineage>
        <taxon>Bacteria</taxon>
        <taxon>Pseudomonadati</taxon>
        <taxon>Pseudomonadota</taxon>
        <taxon>Gammaproteobacteria</taxon>
        <taxon>Vibrionales</taxon>
        <taxon>Vibrionaceae</taxon>
        <taxon>Vibrio</taxon>
    </lineage>
</organism>
<dbReference type="EMBL" id="QPGL01000001">
    <property type="protein sequence ID" value="RCS73451.1"/>
    <property type="molecule type" value="Genomic_DNA"/>
</dbReference>
<evidence type="ECO:0008006" key="4">
    <source>
        <dbReference type="Google" id="ProtNLM"/>
    </source>
</evidence>
<dbReference type="GeneID" id="303188735"/>
<protein>
    <recommendedName>
        <fullName evidence="4">DUF2513 domain-containing protein</fullName>
    </recommendedName>
</protein>
<keyword evidence="1" id="KW-0812">Transmembrane</keyword>
<accession>A0A368LNR4</accession>
<evidence type="ECO:0000256" key="1">
    <source>
        <dbReference type="SAM" id="Phobius"/>
    </source>
</evidence>
<dbReference type="AlphaFoldDB" id="A0A368LNR4"/>
<reference evidence="2 3" key="1">
    <citation type="journal article" date="2017" name="Elife">
        <title>Extensive horizontal gene transfer in cheese-associated bacteria.</title>
        <authorList>
            <person name="Bonham K.S."/>
            <person name="Wolfe B.E."/>
            <person name="Dutton R.J."/>
        </authorList>
    </citation>
    <scope>NUCLEOTIDE SEQUENCE [LARGE SCALE GENOMIC DNA]</scope>
    <source>
        <strain evidence="2 3">JB196</strain>
    </source>
</reference>
<keyword evidence="1" id="KW-1133">Transmembrane helix</keyword>
<dbReference type="RefSeq" id="WP_086959263.1">
    <property type="nucleotide sequence ID" value="NZ_FUKS01000009.1"/>
</dbReference>
<gene>
    <name evidence="2" type="ORF">CIK83_07360</name>
</gene>
<evidence type="ECO:0000313" key="2">
    <source>
        <dbReference type="EMBL" id="RCS73451.1"/>
    </source>
</evidence>
<sequence length="113" mass="12575">MDYLSSHKSILEKAVSNDLPDRINDESEIPVAIVRELVEDGFLKAIDASDMDGIEYMEPRITVAGREYLNHLNQRAYEGSPTGKAHRIVLRLLDWSGGIIAGLVIAWVGQNLL</sequence>